<dbReference type="AlphaFoldDB" id="A0A9Q0F2J5"/>
<feature type="region of interest" description="Disordered" evidence="1">
    <location>
        <begin position="172"/>
        <end position="286"/>
    </location>
</feature>
<sequence length="358" mass="40270">MSSTKTMNTVLNIVSTLGNRQRGWLEKAVWIAIYYLLLSVEMEELMRGIRWYDELQTSLHEPWSGLSNMSRVLEPYEDTLVITTVIERNDVARILIDDGRSIYLNLIVGTAPKLASVCTNLLVYKRKRFYNAIIGRPIIHKLQAIPSTLYQRKRGEERGRLSRRLTQSWRRRRRFGEESSGGVARKKKGEAARCRAGLGGGADLQRVEGGRRRVNRGRESSTPRAATQAPRQVGGGCKQSQGCGSPWRRREEEMRKGLRRRRLAAGEDDNGCSEEARRREGEAQPETYPVLAAAASVRGGKQWRRREEEEGRGGAVSCWTRWWRGFAEGGGRSSAREQGKGVQHATGGDSSSSSGKTY</sequence>
<reference evidence="2" key="1">
    <citation type="submission" date="2022-02" db="EMBL/GenBank/DDBJ databases">
        <authorList>
            <person name="Henning P.M."/>
            <person name="McCubbin A.G."/>
            <person name="Shore J.S."/>
        </authorList>
    </citation>
    <scope>NUCLEOTIDE SEQUENCE</scope>
    <source>
        <strain evidence="2">F60SS</strain>
        <tissue evidence="2">Leaves</tissue>
    </source>
</reference>
<protein>
    <submittedName>
        <fullName evidence="2">Uncharacterized protein</fullName>
    </submittedName>
</protein>
<feature type="compositionally biased region" description="Basic and acidic residues" evidence="1">
    <location>
        <begin position="205"/>
        <end position="221"/>
    </location>
</feature>
<evidence type="ECO:0000313" key="2">
    <source>
        <dbReference type="EMBL" id="KAJ4823744.1"/>
    </source>
</evidence>
<dbReference type="OrthoDB" id="1166097at2759"/>
<evidence type="ECO:0000256" key="1">
    <source>
        <dbReference type="SAM" id="MobiDB-lite"/>
    </source>
</evidence>
<gene>
    <name evidence="2" type="ORF">Tsubulata_005566</name>
</gene>
<reference evidence="2" key="2">
    <citation type="journal article" date="2023" name="Plants (Basel)">
        <title>Annotation of the Turnera subulata (Passifloraceae) Draft Genome Reveals the S-Locus Evolved after the Divergence of Turneroideae from Passifloroideae in a Stepwise Manner.</title>
        <authorList>
            <person name="Henning P.M."/>
            <person name="Roalson E.H."/>
            <person name="Mir W."/>
            <person name="McCubbin A.G."/>
            <person name="Shore J.S."/>
        </authorList>
    </citation>
    <scope>NUCLEOTIDE SEQUENCE</scope>
    <source>
        <strain evidence="2">F60SS</strain>
    </source>
</reference>
<organism evidence="2 3">
    <name type="scientific">Turnera subulata</name>
    <dbReference type="NCBI Taxonomy" id="218843"/>
    <lineage>
        <taxon>Eukaryota</taxon>
        <taxon>Viridiplantae</taxon>
        <taxon>Streptophyta</taxon>
        <taxon>Embryophyta</taxon>
        <taxon>Tracheophyta</taxon>
        <taxon>Spermatophyta</taxon>
        <taxon>Magnoliopsida</taxon>
        <taxon>eudicotyledons</taxon>
        <taxon>Gunneridae</taxon>
        <taxon>Pentapetalae</taxon>
        <taxon>rosids</taxon>
        <taxon>fabids</taxon>
        <taxon>Malpighiales</taxon>
        <taxon>Passifloraceae</taxon>
        <taxon>Turnera</taxon>
    </lineage>
</organism>
<accession>A0A9Q0F2J5</accession>
<evidence type="ECO:0000313" key="3">
    <source>
        <dbReference type="Proteomes" id="UP001141552"/>
    </source>
</evidence>
<name>A0A9Q0F2J5_9ROSI</name>
<feature type="region of interest" description="Disordered" evidence="1">
    <location>
        <begin position="328"/>
        <end position="358"/>
    </location>
</feature>
<proteinExistence type="predicted"/>
<comment type="caution">
    <text evidence="2">The sequence shown here is derived from an EMBL/GenBank/DDBJ whole genome shotgun (WGS) entry which is preliminary data.</text>
</comment>
<keyword evidence="3" id="KW-1185">Reference proteome</keyword>
<dbReference type="Proteomes" id="UP001141552">
    <property type="component" value="Unassembled WGS sequence"/>
</dbReference>
<dbReference type="EMBL" id="JAKUCV010007367">
    <property type="protein sequence ID" value="KAJ4823744.1"/>
    <property type="molecule type" value="Genomic_DNA"/>
</dbReference>